<dbReference type="Ensembl" id="ENSCINT00000019728.3">
    <property type="protein sequence ID" value="ENSCINP00000019728.3"/>
    <property type="gene ID" value="ENSCING00000009710.3"/>
</dbReference>
<dbReference type="RefSeq" id="XP_002129753.1">
    <property type="nucleotide sequence ID" value="XM_002129717.3"/>
</dbReference>
<dbReference type="InterPro" id="IPR032675">
    <property type="entry name" value="LRR_dom_sf"/>
</dbReference>
<dbReference type="PANTHER" id="PTHR24369">
    <property type="entry name" value="ANTIGEN BSP, PUTATIVE-RELATED"/>
    <property type="match status" value="1"/>
</dbReference>
<accession>A0A1W2WEF6</accession>
<dbReference type="GeneTree" id="ENSGT00940000164427"/>
<dbReference type="EMBL" id="EAAA01000689">
    <property type="status" value="NOT_ANNOTATED_CDS"/>
    <property type="molecule type" value="Genomic_DNA"/>
</dbReference>
<dbReference type="AlphaFoldDB" id="F6U6J2"/>
<dbReference type="Proteomes" id="UP000008144">
    <property type="component" value="Chromosome 11"/>
</dbReference>
<evidence type="ECO:0000256" key="1">
    <source>
        <dbReference type="ARBA" id="ARBA00022614"/>
    </source>
</evidence>
<gene>
    <name evidence="5" type="primary">LOC100185638</name>
</gene>
<keyword evidence="6" id="KW-1185">Reference proteome</keyword>
<dbReference type="KEGG" id="cin:100185638"/>
<dbReference type="HOGENOM" id="CLU_885542_0_0_1"/>
<dbReference type="InterPro" id="IPR003591">
    <property type="entry name" value="Leu-rich_rpt_typical-subtyp"/>
</dbReference>
<dbReference type="InterPro" id="IPR050541">
    <property type="entry name" value="LRR_TM_domain-containing"/>
</dbReference>
<accession>F6U6J2</accession>
<dbReference type="Pfam" id="PF13855">
    <property type="entry name" value="LRR_8"/>
    <property type="match status" value="2"/>
</dbReference>
<dbReference type="SUPFAM" id="SSF52058">
    <property type="entry name" value="L domain-like"/>
    <property type="match status" value="1"/>
</dbReference>
<keyword evidence="2 4" id="KW-0732">Signal</keyword>
<reference evidence="5" key="4">
    <citation type="submission" date="2025-09" db="UniProtKB">
        <authorList>
            <consortium name="Ensembl"/>
        </authorList>
    </citation>
    <scope>IDENTIFICATION</scope>
</reference>
<dbReference type="SMART" id="SM00369">
    <property type="entry name" value="LRR_TYP"/>
    <property type="match status" value="5"/>
</dbReference>
<evidence type="ECO:0000256" key="3">
    <source>
        <dbReference type="ARBA" id="ARBA00022737"/>
    </source>
</evidence>
<name>F6U6J2_CIOIN</name>
<feature type="signal peptide" evidence="4">
    <location>
        <begin position="1"/>
        <end position="20"/>
    </location>
</feature>
<dbReference type="OrthoDB" id="27267at2759"/>
<dbReference type="InParanoid" id="F6U6J2"/>
<sequence>MRFVGLVCFLLILLATISKARQVCPDPNAHCDCSNLMAGEITCTSLTQLPSGLYNNITSLSLDRNFIGPVLIKPHVNRLSNLSLTELILSKNKIEAVEEGCFDPLNLLETLDLSENPIQALSDNSFRGLKSLKYLFMSSTKLITLPSRVFETVPVLLEVDLEDGQLTTVGIEFTTLGRIATILLARNKINHIDRSAFSGLSSLTHLSLFGNKLHYPQSSWVRDINRNNGTVELDRRATGFAAYPNPWLCCSQASLYYHYLLSLSRSLRSYDQLNIACSWPIQFSGRLISSLNEIELNLVPVPITQPQQQPHRLQ</sequence>
<keyword evidence="3" id="KW-0677">Repeat</keyword>
<reference evidence="5" key="3">
    <citation type="submission" date="2025-08" db="UniProtKB">
        <authorList>
            <consortium name="Ensembl"/>
        </authorList>
    </citation>
    <scope>IDENTIFICATION</scope>
</reference>
<keyword evidence="1" id="KW-0433">Leucine-rich repeat</keyword>
<dbReference type="Gene3D" id="3.80.10.10">
    <property type="entry name" value="Ribonuclease Inhibitor"/>
    <property type="match status" value="2"/>
</dbReference>
<reference evidence="6" key="1">
    <citation type="journal article" date="2002" name="Science">
        <title>The draft genome of Ciona intestinalis: insights into chordate and vertebrate origins.</title>
        <authorList>
            <person name="Dehal P."/>
            <person name="Satou Y."/>
            <person name="Campbell R.K."/>
            <person name="Chapman J."/>
            <person name="Degnan B."/>
            <person name="De Tomaso A."/>
            <person name="Davidson B."/>
            <person name="Di Gregorio A."/>
            <person name="Gelpke M."/>
            <person name="Goodstein D.M."/>
            <person name="Harafuji N."/>
            <person name="Hastings K.E."/>
            <person name="Ho I."/>
            <person name="Hotta K."/>
            <person name="Huang W."/>
            <person name="Kawashima T."/>
            <person name="Lemaire P."/>
            <person name="Martinez D."/>
            <person name="Meinertzhagen I.A."/>
            <person name="Necula S."/>
            <person name="Nonaka M."/>
            <person name="Putnam N."/>
            <person name="Rash S."/>
            <person name="Saiga H."/>
            <person name="Satake M."/>
            <person name="Terry A."/>
            <person name="Yamada L."/>
            <person name="Wang H.G."/>
            <person name="Awazu S."/>
            <person name="Azumi K."/>
            <person name="Boore J."/>
            <person name="Branno M."/>
            <person name="Chin-Bow S."/>
            <person name="DeSantis R."/>
            <person name="Doyle S."/>
            <person name="Francino P."/>
            <person name="Keys D.N."/>
            <person name="Haga S."/>
            <person name="Hayashi H."/>
            <person name="Hino K."/>
            <person name="Imai K.S."/>
            <person name="Inaba K."/>
            <person name="Kano S."/>
            <person name="Kobayashi K."/>
            <person name="Kobayashi M."/>
            <person name="Lee B.I."/>
            <person name="Makabe K.W."/>
            <person name="Manohar C."/>
            <person name="Matassi G."/>
            <person name="Medina M."/>
            <person name="Mochizuki Y."/>
            <person name="Mount S."/>
            <person name="Morishita T."/>
            <person name="Miura S."/>
            <person name="Nakayama A."/>
            <person name="Nishizaka S."/>
            <person name="Nomoto H."/>
            <person name="Ohta F."/>
            <person name="Oishi K."/>
            <person name="Rigoutsos I."/>
            <person name="Sano M."/>
            <person name="Sasaki A."/>
            <person name="Sasakura Y."/>
            <person name="Shoguchi E."/>
            <person name="Shin-i T."/>
            <person name="Spagnuolo A."/>
            <person name="Stainier D."/>
            <person name="Suzuki M.M."/>
            <person name="Tassy O."/>
            <person name="Takatori N."/>
            <person name="Tokuoka M."/>
            <person name="Yagi K."/>
            <person name="Yoshizaki F."/>
            <person name="Wada S."/>
            <person name="Zhang C."/>
            <person name="Hyatt P.D."/>
            <person name="Larimer F."/>
            <person name="Detter C."/>
            <person name="Doggett N."/>
            <person name="Glavina T."/>
            <person name="Hawkins T."/>
            <person name="Richardson P."/>
            <person name="Lucas S."/>
            <person name="Kohara Y."/>
            <person name="Levine M."/>
            <person name="Satoh N."/>
            <person name="Rokhsar D.S."/>
        </authorList>
    </citation>
    <scope>NUCLEOTIDE SEQUENCE [LARGE SCALE GENOMIC DNA]</scope>
</reference>
<dbReference type="InterPro" id="IPR001611">
    <property type="entry name" value="Leu-rich_rpt"/>
</dbReference>
<dbReference type="STRING" id="7719.ENSCINP00000019728"/>
<protein>
    <submittedName>
        <fullName evidence="5">Leucine-rich repeat-containing protein 70</fullName>
    </submittedName>
</protein>
<evidence type="ECO:0000313" key="6">
    <source>
        <dbReference type="Proteomes" id="UP000008144"/>
    </source>
</evidence>
<feature type="chain" id="PRO_5014090197" evidence="4">
    <location>
        <begin position="21"/>
        <end position="314"/>
    </location>
</feature>
<dbReference type="GO" id="GO:0005615">
    <property type="term" value="C:extracellular space"/>
    <property type="evidence" value="ECO:0000318"/>
    <property type="project" value="GO_Central"/>
</dbReference>
<reference evidence="5" key="2">
    <citation type="journal article" date="2008" name="Genome Biol.">
        <title>Improved genome assembly and evidence-based global gene model set for the chordate Ciona intestinalis: new insight into intron and operon populations.</title>
        <authorList>
            <person name="Satou Y."/>
            <person name="Mineta K."/>
            <person name="Ogasawara M."/>
            <person name="Sasakura Y."/>
            <person name="Shoguchi E."/>
            <person name="Ueno K."/>
            <person name="Yamada L."/>
            <person name="Matsumoto J."/>
            <person name="Wasserscheid J."/>
            <person name="Dewar K."/>
            <person name="Wiley G.B."/>
            <person name="Macmil S.L."/>
            <person name="Roe B.A."/>
            <person name="Zeller R.W."/>
            <person name="Hastings K.E."/>
            <person name="Lemaire P."/>
            <person name="Lindquist E."/>
            <person name="Endo T."/>
            <person name="Hotta K."/>
            <person name="Inaba K."/>
        </authorList>
    </citation>
    <scope>NUCLEOTIDE SEQUENCE [LARGE SCALE GENOMIC DNA]</scope>
    <source>
        <strain evidence="5">wild type</strain>
    </source>
</reference>
<proteinExistence type="predicted"/>
<evidence type="ECO:0000313" key="5">
    <source>
        <dbReference type="Ensembl" id="ENSCINP00000019728.3"/>
    </source>
</evidence>
<dbReference type="GeneID" id="100185638"/>
<dbReference type="PROSITE" id="PS51450">
    <property type="entry name" value="LRR"/>
    <property type="match status" value="1"/>
</dbReference>
<evidence type="ECO:0000256" key="4">
    <source>
        <dbReference type="SAM" id="SignalP"/>
    </source>
</evidence>
<dbReference type="OMA" id="INLNCEH"/>
<organism evidence="5 6">
    <name type="scientific">Ciona intestinalis</name>
    <name type="common">Transparent sea squirt</name>
    <name type="synonym">Ascidia intestinalis</name>
    <dbReference type="NCBI Taxonomy" id="7719"/>
    <lineage>
        <taxon>Eukaryota</taxon>
        <taxon>Metazoa</taxon>
        <taxon>Chordata</taxon>
        <taxon>Tunicata</taxon>
        <taxon>Ascidiacea</taxon>
        <taxon>Phlebobranchia</taxon>
        <taxon>Cionidae</taxon>
        <taxon>Ciona</taxon>
    </lineage>
</organism>
<evidence type="ECO:0000256" key="2">
    <source>
        <dbReference type="ARBA" id="ARBA00022729"/>
    </source>
</evidence>
<dbReference type="PANTHER" id="PTHR24369:SF210">
    <property type="entry name" value="CHAOPTIN-RELATED"/>
    <property type="match status" value="1"/>
</dbReference>